<name>A0A2P4XV88_9STRA</name>
<feature type="compositionally biased region" description="Acidic residues" evidence="1">
    <location>
        <begin position="128"/>
        <end position="139"/>
    </location>
</feature>
<dbReference type="AlphaFoldDB" id="A0A2P4XV88"/>
<reference evidence="2 3" key="1">
    <citation type="journal article" date="2017" name="Genome Biol. Evol.">
        <title>Phytophthora megakarya and P. palmivora, closely related causal agents of cacao black pod rot, underwent increases in genome sizes and gene numbers by different mechanisms.</title>
        <authorList>
            <person name="Ali S.S."/>
            <person name="Shao J."/>
            <person name="Lary D.J."/>
            <person name="Kronmiller B."/>
            <person name="Shen D."/>
            <person name="Strem M.D."/>
            <person name="Amoako-Attah I."/>
            <person name="Akrofi A.Y."/>
            <person name="Begoude B.A."/>
            <person name="Ten Hoopen G.M."/>
            <person name="Coulibaly K."/>
            <person name="Kebe B.I."/>
            <person name="Melnick R.L."/>
            <person name="Guiltinan M.J."/>
            <person name="Tyler B.M."/>
            <person name="Meinhardt L.W."/>
            <person name="Bailey B.A."/>
        </authorList>
    </citation>
    <scope>NUCLEOTIDE SEQUENCE [LARGE SCALE GENOMIC DNA]</scope>
    <source>
        <strain evidence="3">sbr112.9</strain>
    </source>
</reference>
<evidence type="ECO:0000256" key="1">
    <source>
        <dbReference type="SAM" id="MobiDB-lite"/>
    </source>
</evidence>
<dbReference type="OrthoDB" id="120214at2759"/>
<dbReference type="EMBL" id="NCKW01007874">
    <property type="protein sequence ID" value="POM69389.1"/>
    <property type="molecule type" value="Genomic_DNA"/>
</dbReference>
<proteinExistence type="predicted"/>
<organism evidence="2 3">
    <name type="scientific">Phytophthora palmivora</name>
    <dbReference type="NCBI Taxonomy" id="4796"/>
    <lineage>
        <taxon>Eukaryota</taxon>
        <taxon>Sar</taxon>
        <taxon>Stramenopiles</taxon>
        <taxon>Oomycota</taxon>
        <taxon>Peronosporomycetes</taxon>
        <taxon>Peronosporales</taxon>
        <taxon>Peronosporaceae</taxon>
        <taxon>Phytophthora</taxon>
    </lineage>
</organism>
<protein>
    <submittedName>
        <fullName evidence="2">Uncharacterized protein</fullName>
    </submittedName>
</protein>
<evidence type="ECO:0000313" key="3">
    <source>
        <dbReference type="Proteomes" id="UP000237271"/>
    </source>
</evidence>
<gene>
    <name evidence="2" type="ORF">PHPALM_14328</name>
</gene>
<dbReference type="Proteomes" id="UP000237271">
    <property type="component" value="Unassembled WGS sequence"/>
</dbReference>
<feature type="region of interest" description="Disordered" evidence="1">
    <location>
        <begin position="128"/>
        <end position="149"/>
    </location>
</feature>
<sequence length="149" mass="17195">MHCMSAGILYSKAKWRRFWGYFARTWLEHYDVEVWNAHGLSNELIAHTNNPLEMLNRELNNRIPTHPSMTTFVSVIKTLSAEYDRRVADVPRGRVRRKSREAIVLPDTAEIPEDIKDDSDGDELVCVEQVSDDSSDEEQVTPSVLSRTY</sequence>
<evidence type="ECO:0000313" key="2">
    <source>
        <dbReference type="EMBL" id="POM69389.1"/>
    </source>
</evidence>
<feature type="compositionally biased region" description="Polar residues" evidence="1">
    <location>
        <begin position="140"/>
        <end position="149"/>
    </location>
</feature>
<accession>A0A2P4XV88</accession>
<keyword evidence="3" id="KW-1185">Reference proteome</keyword>
<comment type="caution">
    <text evidence="2">The sequence shown here is derived from an EMBL/GenBank/DDBJ whole genome shotgun (WGS) entry which is preliminary data.</text>
</comment>